<organism evidence="5 6">
    <name type="scientific">Mycena indigotica</name>
    <dbReference type="NCBI Taxonomy" id="2126181"/>
    <lineage>
        <taxon>Eukaryota</taxon>
        <taxon>Fungi</taxon>
        <taxon>Dikarya</taxon>
        <taxon>Basidiomycota</taxon>
        <taxon>Agaricomycotina</taxon>
        <taxon>Agaricomycetes</taxon>
        <taxon>Agaricomycetidae</taxon>
        <taxon>Agaricales</taxon>
        <taxon>Marasmiineae</taxon>
        <taxon>Mycenaceae</taxon>
        <taxon>Mycena</taxon>
    </lineage>
</organism>
<dbReference type="InterPro" id="IPR008030">
    <property type="entry name" value="NmrA-like"/>
</dbReference>
<dbReference type="SUPFAM" id="SSF51735">
    <property type="entry name" value="NAD(P)-binding Rossmann-fold domains"/>
    <property type="match status" value="1"/>
</dbReference>
<evidence type="ECO:0000259" key="4">
    <source>
        <dbReference type="Pfam" id="PF05368"/>
    </source>
</evidence>
<keyword evidence="3" id="KW-0560">Oxidoreductase</keyword>
<dbReference type="GeneID" id="59348099"/>
<evidence type="ECO:0000313" key="6">
    <source>
        <dbReference type="Proteomes" id="UP000636479"/>
    </source>
</evidence>
<keyword evidence="6" id="KW-1185">Reference proteome</keyword>
<dbReference type="GO" id="GO:0005634">
    <property type="term" value="C:nucleus"/>
    <property type="evidence" value="ECO:0007669"/>
    <property type="project" value="TreeGrafter"/>
</dbReference>
<dbReference type="Proteomes" id="UP000636479">
    <property type="component" value="Unassembled WGS sequence"/>
</dbReference>
<dbReference type="Gene3D" id="3.90.25.10">
    <property type="entry name" value="UDP-galactose 4-epimerase, domain 1"/>
    <property type="match status" value="1"/>
</dbReference>
<dbReference type="InterPro" id="IPR051164">
    <property type="entry name" value="NmrA-like_oxidored"/>
</dbReference>
<dbReference type="PANTHER" id="PTHR42748:SF30">
    <property type="entry name" value="NMRA-LIKE DOMAIN-CONTAINING PROTEIN"/>
    <property type="match status" value="1"/>
</dbReference>
<evidence type="ECO:0000256" key="3">
    <source>
        <dbReference type="ARBA" id="ARBA00023002"/>
    </source>
</evidence>
<reference evidence="5" key="1">
    <citation type="submission" date="2020-05" db="EMBL/GenBank/DDBJ databases">
        <title>Mycena genomes resolve the evolution of fungal bioluminescence.</title>
        <authorList>
            <person name="Tsai I.J."/>
        </authorList>
    </citation>
    <scope>NUCLEOTIDE SEQUENCE</scope>
    <source>
        <strain evidence="5">171206Taipei</strain>
    </source>
</reference>
<dbReference type="AlphaFoldDB" id="A0A8H6SIG1"/>
<dbReference type="Pfam" id="PF05368">
    <property type="entry name" value="NmrA"/>
    <property type="match status" value="1"/>
</dbReference>
<dbReference type="EMBL" id="JACAZF010000007">
    <property type="protein sequence ID" value="KAF7299437.1"/>
    <property type="molecule type" value="Genomic_DNA"/>
</dbReference>
<dbReference type="PANTHER" id="PTHR42748">
    <property type="entry name" value="NITROGEN METABOLITE REPRESSION PROTEIN NMRA FAMILY MEMBER"/>
    <property type="match status" value="1"/>
</dbReference>
<keyword evidence="2" id="KW-0521">NADP</keyword>
<feature type="domain" description="NmrA-like" evidence="4">
    <location>
        <begin position="11"/>
        <end position="288"/>
    </location>
</feature>
<dbReference type="GO" id="GO:0016491">
    <property type="term" value="F:oxidoreductase activity"/>
    <property type="evidence" value="ECO:0007669"/>
    <property type="project" value="UniProtKB-KW"/>
</dbReference>
<name>A0A8H6SIG1_9AGAR</name>
<evidence type="ECO:0000256" key="1">
    <source>
        <dbReference type="ARBA" id="ARBA00006328"/>
    </source>
</evidence>
<gene>
    <name evidence="5" type="ORF">MIND_00893500</name>
</gene>
<dbReference type="Gene3D" id="3.40.50.720">
    <property type="entry name" value="NAD(P)-binding Rossmann-like Domain"/>
    <property type="match status" value="1"/>
</dbReference>
<dbReference type="InterPro" id="IPR036291">
    <property type="entry name" value="NAD(P)-bd_dom_sf"/>
</dbReference>
<dbReference type="CDD" id="cd05251">
    <property type="entry name" value="NmrA_like_SDR_a"/>
    <property type="match status" value="1"/>
</dbReference>
<sequence length="319" mass="34705">MTITKDDSAPLIAVVGATGLQGGSVVNALAESKLAYRIRAFTRNATKPAAEVLKAKGVEVVQVDLTVENKDQVFKAFVGTNYAFLVTNFWEHLNMEREVAEGKLLIDAAKAVGARGIVWSGLPSVSKASNGKYTHVVHFDGKAIVTEYGRQSGVPFVNVPAGLYAQNFFGPFGLILKRPDGTFEIAWNMRPGSKIPLIDIVKDYGLFVRKAIESELFPDGQDINTVSEDIAPTLIAEQLSEVTGKTVVYTHLTTEEWVKRLIGAGQPEAIAIELVQSFTFFDEIGYYAGQPSASTEGLGTPTQTWKQFARSADWSKVLI</sequence>
<dbReference type="RefSeq" id="XP_037218825.1">
    <property type="nucleotide sequence ID" value="XM_037365583.1"/>
</dbReference>
<evidence type="ECO:0000313" key="5">
    <source>
        <dbReference type="EMBL" id="KAF7299437.1"/>
    </source>
</evidence>
<evidence type="ECO:0000256" key="2">
    <source>
        <dbReference type="ARBA" id="ARBA00022857"/>
    </source>
</evidence>
<comment type="similarity">
    <text evidence="1">Belongs to the NmrA-type oxidoreductase family.</text>
</comment>
<proteinExistence type="inferred from homology"/>
<dbReference type="OrthoDB" id="300709at2759"/>
<protein>
    <submittedName>
        <fullName evidence="5">NmrA domain-containing protein</fullName>
    </submittedName>
</protein>
<accession>A0A8H6SIG1</accession>
<comment type="caution">
    <text evidence="5">The sequence shown here is derived from an EMBL/GenBank/DDBJ whole genome shotgun (WGS) entry which is preliminary data.</text>
</comment>